<feature type="domain" description="Aminotransferase class V" evidence="12">
    <location>
        <begin position="7"/>
        <end position="372"/>
    </location>
</feature>
<evidence type="ECO:0000256" key="2">
    <source>
        <dbReference type="ARBA" id="ARBA00006490"/>
    </source>
</evidence>
<evidence type="ECO:0000256" key="11">
    <source>
        <dbReference type="RuleBase" id="RU004504"/>
    </source>
</evidence>
<dbReference type="InterPro" id="IPR000192">
    <property type="entry name" value="Aminotrans_V_dom"/>
</dbReference>
<dbReference type="InterPro" id="IPR017772">
    <property type="entry name" value="Cys_deSase_NifS_bac/arc"/>
</dbReference>
<dbReference type="GO" id="GO:1990221">
    <property type="term" value="C:L-cysteine desulfurase complex"/>
    <property type="evidence" value="ECO:0007669"/>
    <property type="project" value="UniProtKB-ARBA"/>
</dbReference>
<keyword evidence="14" id="KW-1185">Reference proteome</keyword>
<dbReference type="PANTHER" id="PTHR11601">
    <property type="entry name" value="CYSTEINE DESULFURYLASE FAMILY MEMBER"/>
    <property type="match status" value="1"/>
</dbReference>
<comment type="similarity">
    <text evidence="2 10">Belongs to the class-V pyridoxal-phosphate-dependent aminotransferase family. NifS/IscS subfamily.</text>
</comment>
<feature type="binding site" evidence="10">
    <location>
        <begin position="74"/>
        <end position="75"/>
    </location>
    <ligand>
        <name>pyridoxal 5'-phosphate</name>
        <dbReference type="ChEBI" id="CHEBI:597326"/>
    </ligand>
</feature>
<dbReference type="Proteomes" id="UP000187404">
    <property type="component" value="Unassembled WGS sequence"/>
</dbReference>
<evidence type="ECO:0000256" key="10">
    <source>
        <dbReference type="HAMAP-Rule" id="MF_00331"/>
    </source>
</evidence>
<comment type="cofactor">
    <cofactor evidence="1 10 11">
        <name>pyridoxal 5'-phosphate</name>
        <dbReference type="ChEBI" id="CHEBI:597326"/>
    </cofactor>
</comment>
<evidence type="ECO:0000256" key="5">
    <source>
        <dbReference type="ARBA" id="ARBA00022723"/>
    </source>
</evidence>
<accession>A0A1Q9JF65</accession>
<dbReference type="FunFam" id="3.40.640.10:FF:000084">
    <property type="entry name" value="IscS-like cysteine desulfurase"/>
    <property type="match status" value="1"/>
</dbReference>
<evidence type="ECO:0000256" key="8">
    <source>
        <dbReference type="ARBA" id="ARBA00023014"/>
    </source>
</evidence>
<gene>
    <name evidence="10" type="primary">iscS</name>
    <name evidence="13" type="ORF">BHK98_01560</name>
</gene>
<dbReference type="Gene3D" id="3.40.640.10">
    <property type="entry name" value="Type I PLP-dependent aspartate aminotransferase-like (Major domain)"/>
    <property type="match status" value="1"/>
</dbReference>
<feature type="binding site" evidence="10">
    <location>
        <position position="184"/>
    </location>
    <ligand>
        <name>pyridoxal 5'-phosphate</name>
        <dbReference type="ChEBI" id="CHEBI:597326"/>
    </ligand>
</feature>
<keyword evidence="6 10" id="KW-0663">Pyridoxal phosphate</keyword>
<dbReference type="Pfam" id="PF00266">
    <property type="entry name" value="Aminotran_5"/>
    <property type="match status" value="1"/>
</dbReference>
<feature type="binding site" evidence="10">
    <location>
        <begin position="204"/>
        <end position="206"/>
    </location>
    <ligand>
        <name>pyridoxal 5'-phosphate</name>
        <dbReference type="ChEBI" id="CHEBI:597326"/>
    </ligand>
</feature>
<dbReference type="GO" id="GO:0051537">
    <property type="term" value="F:2 iron, 2 sulfur cluster binding"/>
    <property type="evidence" value="ECO:0007669"/>
    <property type="project" value="UniProtKB-UniRule"/>
</dbReference>
<comment type="pathway">
    <text evidence="10">Cofactor biosynthesis; iron-sulfur cluster biosynthesis.</text>
</comment>
<dbReference type="AlphaFoldDB" id="A0A1Q9JF65"/>
<dbReference type="GO" id="GO:0044571">
    <property type="term" value="P:[2Fe-2S] cluster assembly"/>
    <property type="evidence" value="ECO:0007669"/>
    <property type="project" value="UniProtKB-UniRule"/>
</dbReference>
<feature type="binding site" evidence="10">
    <location>
        <position position="156"/>
    </location>
    <ligand>
        <name>pyridoxal 5'-phosphate</name>
        <dbReference type="ChEBI" id="CHEBI:597326"/>
    </ligand>
</feature>
<keyword evidence="5 10" id="KW-0479">Metal-binding</keyword>
<dbReference type="NCBIfam" id="TIGR03402">
    <property type="entry name" value="FeS_nifS"/>
    <property type="match status" value="1"/>
</dbReference>
<dbReference type="Gene3D" id="1.10.260.50">
    <property type="match status" value="1"/>
</dbReference>
<dbReference type="STRING" id="1261640.BHK98_01560"/>
<dbReference type="InterPro" id="IPR015422">
    <property type="entry name" value="PyrdxlP-dep_Trfase_small"/>
</dbReference>
<dbReference type="NCBIfam" id="NF002806">
    <property type="entry name" value="PRK02948.1"/>
    <property type="match status" value="1"/>
</dbReference>
<keyword evidence="8 10" id="KW-0411">Iron-sulfur</keyword>
<dbReference type="InterPro" id="IPR015421">
    <property type="entry name" value="PyrdxlP-dep_Trfase_major"/>
</dbReference>
<evidence type="ECO:0000313" key="13">
    <source>
        <dbReference type="EMBL" id="OLR54882.1"/>
    </source>
</evidence>
<dbReference type="EC" id="2.8.1.7" evidence="10"/>
<dbReference type="GO" id="GO:0030170">
    <property type="term" value="F:pyridoxal phosphate binding"/>
    <property type="evidence" value="ECO:0007669"/>
    <property type="project" value="UniProtKB-UniRule"/>
</dbReference>
<comment type="caution">
    <text evidence="13">The sequence shown here is derived from an EMBL/GenBank/DDBJ whole genome shotgun (WGS) entry which is preliminary data.</text>
</comment>
<reference evidence="13 14" key="1">
    <citation type="journal article" date="2016" name="Appl. Environ. Microbiol.">
        <title>Function and Phylogeny of Bacterial Butyryl Coenzyme A:Acetate Transferases and Their Diversity in the Proximal Colon of Swine.</title>
        <authorList>
            <person name="Trachsel J."/>
            <person name="Bayles D.O."/>
            <person name="Looft T."/>
            <person name="Levine U.Y."/>
            <person name="Allen H.K."/>
        </authorList>
    </citation>
    <scope>NUCLEOTIDE SEQUENCE [LARGE SCALE GENOMIC DNA]</scope>
    <source>
        <strain evidence="13 14">68-3-10</strain>
    </source>
</reference>
<evidence type="ECO:0000256" key="9">
    <source>
        <dbReference type="ARBA" id="ARBA00050776"/>
    </source>
</evidence>
<dbReference type="OrthoDB" id="9808002at2"/>
<name>A0A1Q9JF65_9FIRM</name>
<dbReference type="UniPathway" id="UPA00266"/>
<organism evidence="13 14">
    <name type="scientific">Hornefia porci</name>
    <dbReference type="NCBI Taxonomy" id="2652292"/>
    <lineage>
        <taxon>Bacteria</taxon>
        <taxon>Bacillati</taxon>
        <taxon>Bacillota</taxon>
        <taxon>Clostridia</taxon>
        <taxon>Peptostreptococcales</taxon>
        <taxon>Anaerovoracaceae</taxon>
        <taxon>Hornefia</taxon>
    </lineage>
</organism>
<proteinExistence type="inferred from homology"/>
<dbReference type="InterPro" id="IPR015424">
    <property type="entry name" value="PyrdxlP-dep_Trfase"/>
</dbReference>
<protein>
    <recommendedName>
        <fullName evidence="10">Cysteine desulfurase IscS</fullName>
        <ecNumber evidence="10">2.8.1.7</ecNumber>
    </recommendedName>
</protein>
<feature type="binding site" evidence="10">
    <location>
        <position position="242"/>
    </location>
    <ligand>
        <name>pyridoxal 5'-phosphate</name>
        <dbReference type="ChEBI" id="CHEBI:597326"/>
    </ligand>
</feature>
<feature type="modified residue" description="N6-(pyridoxal phosphate)lysine" evidence="10">
    <location>
        <position position="207"/>
    </location>
</feature>
<keyword evidence="3 10" id="KW-0963">Cytoplasm</keyword>
<dbReference type="InterPro" id="IPR016454">
    <property type="entry name" value="Cysteine_dSase"/>
</dbReference>
<dbReference type="RefSeq" id="WP_075711901.1">
    <property type="nucleotide sequence ID" value="NZ_MJIE01000001.1"/>
</dbReference>
<keyword evidence="4 10" id="KW-0808">Transferase</keyword>
<keyword evidence="10" id="KW-0001">2Fe-2S</keyword>
<sequence>MTESRKVYLDYSATTPVRDEVLKEMLPYFTEHFGNASSLYTIGLESKAAIDKAREQVADLIGASPKEIYFTGGGSESDNWVLESIANDMKNRGKGSHIITSRIEHHAVLHTCQFLEKNGYEVTYLDVEKDGTVTPEALEKAIRDDTVLISIMYINNEIGTIEPVKELAEVAHRHGILFHTDAVQAVGNTPIDVKAAGIDMLSMSSHKIYGPKGEGALYVRRGVRIPSFIHGGAQEMGKRAGTENLAGIVGFGKAAELAKQNLENHIRHCSELRDYLVQQIMEKIPDVYLNGPSDMSRRHPGNANLTFEYIEGESILLLLDSFGIAVSTGSACSSKSLEPSHVLSAIGVPDEMIHGTIRFTVGDFTTKEDIDYTVECLVKVVERLREISSVNSQKGWN</sequence>
<evidence type="ECO:0000256" key="6">
    <source>
        <dbReference type="ARBA" id="ARBA00022898"/>
    </source>
</evidence>
<dbReference type="EMBL" id="MJIE01000001">
    <property type="protein sequence ID" value="OLR54882.1"/>
    <property type="molecule type" value="Genomic_DNA"/>
</dbReference>
<evidence type="ECO:0000256" key="1">
    <source>
        <dbReference type="ARBA" id="ARBA00001933"/>
    </source>
</evidence>
<feature type="active site" description="Cysteine persulfide intermediate" evidence="10">
    <location>
        <position position="332"/>
    </location>
</feature>
<evidence type="ECO:0000256" key="4">
    <source>
        <dbReference type="ARBA" id="ARBA00022679"/>
    </source>
</evidence>
<dbReference type="InterPro" id="IPR010240">
    <property type="entry name" value="Cys_deSase_IscS"/>
</dbReference>
<comment type="function">
    <text evidence="10">Master enzyme that delivers sulfur to a number of partners involved in Fe-S cluster assembly, tRNA modification or cofactor biosynthesis. Catalyzes the removal of elemental sulfur atoms from cysteine to produce alanine. Functions as a sulfur delivery protein for Fe-S cluster synthesis onto IscU, an Fe-S scaffold assembly protein, as well as other S acceptor proteins.</text>
</comment>
<dbReference type="InterPro" id="IPR020578">
    <property type="entry name" value="Aminotrans_V_PyrdxlP_BS"/>
</dbReference>
<evidence type="ECO:0000259" key="12">
    <source>
        <dbReference type="Pfam" id="PF00266"/>
    </source>
</evidence>
<dbReference type="Gene3D" id="3.90.1150.10">
    <property type="entry name" value="Aspartate Aminotransferase, domain 1"/>
    <property type="match status" value="1"/>
</dbReference>
<evidence type="ECO:0000256" key="7">
    <source>
        <dbReference type="ARBA" id="ARBA00023004"/>
    </source>
</evidence>
<comment type="subcellular location">
    <subcellularLocation>
        <location evidence="10">Cytoplasm</location>
    </subcellularLocation>
</comment>
<feature type="binding site" description="via persulfide group" evidence="10">
    <location>
        <position position="332"/>
    </location>
    <ligand>
        <name>[2Fe-2S] cluster</name>
        <dbReference type="ChEBI" id="CHEBI:190135"/>
        <note>ligand shared with IscU</note>
    </ligand>
</feature>
<evidence type="ECO:0000256" key="3">
    <source>
        <dbReference type="ARBA" id="ARBA00022490"/>
    </source>
</evidence>
<dbReference type="GO" id="GO:0046872">
    <property type="term" value="F:metal ion binding"/>
    <property type="evidence" value="ECO:0007669"/>
    <property type="project" value="UniProtKB-KW"/>
</dbReference>
<dbReference type="SUPFAM" id="SSF53383">
    <property type="entry name" value="PLP-dependent transferases"/>
    <property type="match status" value="1"/>
</dbReference>
<dbReference type="PANTHER" id="PTHR11601:SF34">
    <property type="entry name" value="CYSTEINE DESULFURASE"/>
    <property type="match status" value="1"/>
</dbReference>
<dbReference type="PIRSF" id="PIRSF005572">
    <property type="entry name" value="NifS"/>
    <property type="match status" value="1"/>
</dbReference>
<comment type="catalytic activity">
    <reaction evidence="9 10">
        <text>(sulfur carrier)-H + L-cysteine = (sulfur carrier)-SH + L-alanine</text>
        <dbReference type="Rhea" id="RHEA:43892"/>
        <dbReference type="Rhea" id="RHEA-COMP:14737"/>
        <dbReference type="Rhea" id="RHEA-COMP:14739"/>
        <dbReference type="ChEBI" id="CHEBI:29917"/>
        <dbReference type="ChEBI" id="CHEBI:35235"/>
        <dbReference type="ChEBI" id="CHEBI:57972"/>
        <dbReference type="ChEBI" id="CHEBI:64428"/>
        <dbReference type="EC" id="2.8.1.7"/>
    </reaction>
</comment>
<dbReference type="GO" id="GO:0031071">
    <property type="term" value="F:cysteine desulfurase activity"/>
    <property type="evidence" value="ECO:0007669"/>
    <property type="project" value="UniProtKB-UniRule"/>
</dbReference>
<keyword evidence="7 10" id="KW-0408">Iron</keyword>
<dbReference type="GO" id="GO:0006520">
    <property type="term" value="P:amino acid metabolic process"/>
    <property type="evidence" value="ECO:0007669"/>
    <property type="project" value="InterPro"/>
</dbReference>
<dbReference type="PROSITE" id="PS00595">
    <property type="entry name" value="AA_TRANSFER_CLASS_5"/>
    <property type="match status" value="1"/>
</dbReference>
<dbReference type="HAMAP" id="MF_00331">
    <property type="entry name" value="Cys_desulf_IscS"/>
    <property type="match status" value="1"/>
</dbReference>
<evidence type="ECO:0000313" key="14">
    <source>
        <dbReference type="Proteomes" id="UP000187404"/>
    </source>
</evidence>
<comment type="subunit">
    <text evidence="10">Homodimer. Forms a heterotetramer with IscU, interacts with other sulfur acceptors.</text>
</comment>